<dbReference type="Gene3D" id="3.20.20.70">
    <property type="entry name" value="Aldolase class I"/>
    <property type="match status" value="1"/>
</dbReference>
<proteinExistence type="predicted"/>
<dbReference type="CDD" id="cd00564">
    <property type="entry name" value="TMP_TenI"/>
    <property type="match status" value="1"/>
</dbReference>
<evidence type="ECO:0000256" key="2">
    <source>
        <dbReference type="ARBA" id="ARBA00022977"/>
    </source>
</evidence>
<organism evidence="4">
    <name type="scientific">marine metagenome</name>
    <dbReference type="NCBI Taxonomy" id="408172"/>
    <lineage>
        <taxon>unclassified sequences</taxon>
        <taxon>metagenomes</taxon>
        <taxon>ecological metagenomes</taxon>
    </lineage>
</organism>
<dbReference type="SUPFAM" id="SSF51391">
    <property type="entry name" value="Thiamin phosphate synthase"/>
    <property type="match status" value="1"/>
</dbReference>
<dbReference type="GO" id="GO:0005737">
    <property type="term" value="C:cytoplasm"/>
    <property type="evidence" value="ECO:0007669"/>
    <property type="project" value="TreeGrafter"/>
</dbReference>
<dbReference type="PANTHER" id="PTHR20857:SF23">
    <property type="entry name" value="THIAMINE BIOSYNTHETIC BIFUNCTIONAL ENZYME"/>
    <property type="match status" value="1"/>
</dbReference>
<evidence type="ECO:0000259" key="3">
    <source>
        <dbReference type="Pfam" id="PF02581"/>
    </source>
</evidence>
<dbReference type="InterPro" id="IPR022998">
    <property type="entry name" value="ThiamineP_synth_TenI"/>
</dbReference>
<dbReference type="InterPro" id="IPR036206">
    <property type="entry name" value="ThiamineP_synth_sf"/>
</dbReference>
<keyword evidence="2" id="KW-0784">Thiamine biosynthesis</keyword>
<protein>
    <recommendedName>
        <fullName evidence="3">Thiamine phosphate synthase/TenI domain-containing protein</fullName>
    </recommendedName>
</protein>
<comment type="pathway">
    <text evidence="1">Cofactor biosynthesis; thiamine diphosphate biosynthesis.</text>
</comment>
<accession>A0A382MUJ7</accession>
<dbReference type="InterPro" id="IPR013785">
    <property type="entry name" value="Aldolase_TIM"/>
</dbReference>
<dbReference type="PANTHER" id="PTHR20857">
    <property type="entry name" value="THIAMINE-PHOSPHATE PYROPHOSPHORYLASE"/>
    <property type="match status" value="1"/>
</dbReference>
<feature type="domain" description="Thiamine phosphate synthase/TenI" evidence="3">
    <location>
        <begin position="8"/>
        <end position="153"/>
    </location>
</feature>
<dbReference type="AlphaFoldDB" id="A0A382MUJ7"/>
<name>A0A382MUJ7_9ZZZZ</name>
<gene>
    <name evidence="4" type="ORF">METZ01_LOCUS305527</name>
</gene>
<dbReference type="GO" id="GO:0009228">
    <property type="term" value="P:thiamine biosynthetic process"/>
    <property type="evidence" value="ECO:0007669"/>
    <property type="project" value="UniProtKB-KW"/>
</dbReference>
<evidence type="ECO:0000313" key="4">
    <source>
        <dbReference type="EMBL" id="SVC52673.1"/>
    </source>
</evidence>
<dbReference type="Pfam" id="PF02581">
    <property type="entry name" value="TMP-TENI"/>
    <property type="match status" value="1"/>
</dbReference>
<sequence>MPKNIALIYRNYEKKPSKLLITKIRNYCKKREIKFYLANNYKMAVNLNLDGVYLPSFNKQIIFNIFSKRKNFLVLGSAHNIQEIITKQKQGCKLIFLAPIFKVNKKKHFLGINKFNQLSVNKKINFIALGGINNLNIKKINLLNCYGFAGISWIKKNGLRKLRPFLNCLNLQ</sequence>
<reference evidence="4" key="1">
    <citation type="submission" date="2018-05" db="EMBL/GenBank/DDBJ databases">
        <authorList>
            <person name="Lanie J.A."/>
            <person name="Ng W.-L."/>
            <person name="Kazmierczak K.M."/>
            <person name="Andrzejewski T.M."/>
            <person name="Davidsen T.M."/>
            <person name="Wayne K.J."/>
            <person name="Tettelin H."/>
            <person name="Glass J.I."/>
            <person name="Rusch D."/>
            <person name="Podicherti R."/>
            <person name="Tsui H.-C.T."/>
            <person name="Winkler M.E."/>
        </authorList>
    </citation>
    <scope>NUCLEOTIDE SEQUENCE</scope>
</reference>
<dbReference type="EMBL" id="UINC01096079">
    <property type="protein sequence ID" value="SVC52673.1"/>
    <property type="molecule type" value="Genomic_DNA"/>
</dbReference>
<evidence type="ECO:0000256" key="1">
    <source>
        <dbReference type="ARBA" id="ARBA00004948"/>
    </source>
</evidence>
<dbReference type="GO" id="GO:0004789">
    <property type="term" value="F:thiamine-phosphate diphosphorylase activity"/>
    <property type="evidence" value="ECO:0007669"/>
    <property type="project" value="TreeGrafter"/>
</dbReference>